<evidence type="ECO:0000256" key="9">
    <source>
        <dbReference type="ARBA" id="ARBA00022772"/>
    </source>
</evidence>
<dbReference type="AlphaFoldDB" id="A0A498HME8"/>
<keyword evidence="9 15" id="KW-0801">TPQ</keyword>
<dbReference type="InterPro" id="IPR016182">
    <property type="entry name" value="Cu_amine_oxidase_N-reg"/>
</dbReference>
<evidence type="ECO:0000313" key="24">
    <source>
        <dbReference type="Proteomes" id="UP000290289"/>
    </source>
</evidence>
<dbReference type="Pfam" id="PF01179">
    <property type="entry name" value="Cu_amine_oxid"/>
    <property type="match status" value="1"/>
</dbReference>
<evidence type="ECO:0000256" key="5">
    <source>
        <dbReference type="ARBA" id="ARBA00007983"/>
    </source>
</evidence>
<comment type="catalytic activity">
    <reaction evidence="14">
        <text>a primary methyl amine + O2 + H2O = an aldehyde + H2O2 + NH4(+)</text>
        <dbReference type="Rhea" id="RHEA:16153"/>
        <dbReference type="ChEBI" id="CHEBI:15377"/>
        <dbReference type="ChEBI" id="CHEBI:15379"/>
        <dbReference type="ChEBI" id="CHEBI:16240"/>
        <dbReference type="ChEBI" id="CHEBI:17478"/>
        <dbReference type="ChEBI" id="CHEBI:28938"/>
        <dbReference type="ChEBI" id="CHEBI:228804"/>
        <dbReference type="EC" id="1.4.3.21"/>
    </reaction>
</comment>
<evidence type="ECO:0000313" key="23">
    <source>
        <dbReference type="EMBL" id="RXH70557.1"/>
    </source>
</evidence>
<evidence type="ECO:0000256" key="6">
    <source>
        <dbReference type="ARBA" id="ARBA00011738"/>
    </source>
</evidence>
<feature type="domain" description="Copper amine oxidase N2-terminal" evidence="20">
    <location>
        <begin position="268"/>
        <end position="355"/>
    </location>
</feature>
<feature type="domain" description="Copper amine oxidase N3-terminal" evidence="21">
    <location>
        <begin position="364"/>
        <end position="458"/>
    </location>
</feature>
<keyword evidence="8 17" id="KW-0479">Metal-binding</keyword>
<dbReference type="InterPro" id="IPR027408">
    <property type="entry name" value="PNPase/RNase_PH_dom_sf"/>
</dbReference>
<keyword evidence="12 17" id="KW-0186">Copper</keyword>
<keyword evidence="11 17" id="KW-0560">Oxidoreductase</keyword>
<gene>
    <name evidence="23" type="ORF">DVH24_013303</name>
</gene>
<dbReference type="GO" id="GO:0048038">
    <property type="term" value="F:quinone binding"/>
    <property type="evidence" value="ECO:0007669"/>
    <property type="project" value="InterPro"/>
</dbReference>
<dbReference type="Gene3D" id="3.30.230.70">
    <property type="entry name" value="GHMP Kinase, N-terminal domain"/>
    <property type="match status" value="1"/>
</dbReference>
<dbReference type="SUPFAM" id="SSF55666">
    <property type="entry name" value="Ribonuclease PH domain 2-like"/>
    <property type="match status" value="1"/>
</dbReference>
<proteinExistence type="inferred from homology"/>
<evidence type="ECO:0000256" key="15">
    <source>
        <dbReference type="PIRSR" id="PIRSR600269-50"/>
    </source>
</evidence>
<comment type="caution">
    <text evidence="23">The sequence shown here is derived from an EMBL/GenBank/DDBJ whole genome shotgun (WGS) entry which is preliminary data.</text>
</comment>
<evidence type="ECO:0000256" key="1">
    <source>
        <dbReference type="ARBA" id="ARBA00001935"/>
    </source>
</evidence>
<dbReference type="InterPro" id="IPR036345">
    <property type="entry name" value="ExoRNase_PH_dom2_sf"/>
</dbReference>
<evidence type="ECO:0000259" key="18">
    <source>
        <dbReference type="Pfam" id="PF01138"/>
    </source>
</evidence>
<comment type="PTM">
    <text evidence="16 17">Topaquinone (TPQ) is generated by copper-dependent autoxidation of a specific tyrosyl residue.</text>
</comment>
<dbReference type="Pfam" id="PF02728">
    <property type="entry name" value="Cu_amine_oxidN3"/>
    <property type="match status" value="1"/>
</dbReference>
<dbReference type="GO" id="GO:0010467">
    <property type="term" value="P:gene expression"/>
    <property type="evidence" value="ECO:0007669"/>
    <property type="project" value="UniProtKB-ARBA"/>
</dbReference>
<feature type="domain" description="Exoribonuclease phosphorolytic" evidence="18">
    <location>
        <begin position="31"/>
        <end position="158"/>
    </location>
</feature>
<keyword evidence="13" id="KW-1015">Disulfide bond</keyword>
<evidence type="ECO:0000256" key="10">
    <source>
        <dbReference type="ARBA" id="ARBA00022835"/>
    </source>
</evidence>
<dbReference type="GO" id="GO:0005507">
    <property type="term" value="F:copper ion binding"/>
    <property type="evidence" value="ECO:0007669"/>
    <property type="project" value="InterPro"/>
</dbReference>
<protein>
    <recommendedName>
        <fullName evidence="17">Amine oxidase</fullName>
        <ecNumber evidence="17">1.4.3.-</ecNumber>
    </recommendedName>
</protein>
<evidence type="ECO:0000259" key="21">
    <source>
        <dbReference type="Pfam" id="PF02728"/>
    </source>
</evidence>
<dbReference type="CDD" id="cd11370">
    <property type="entry name" value="RNase_PH_RRP41"/>
    <property type="match status" value="1"/>
</dbReference>
<reference evidence="23 24" key="1">
    <citation type="submission" date="2018-10" db="EMBL/GenBank/DDBJ databases">
        <title>A high-quality apple genome assembly.</title>
        <authorList>
            <person name="Hu J."/>
        </authorList>
    </citation>
    <scope>NUCLEOTIDE SEQUENCE [LARGE SCALE GENOMIC DNA]</scope>
    <source>
        <strain evidence="24">cv. HFTH1</strain>
        <tissue evidence="23">Young leaf</tissue>
    </source>
</reference>
<evidence type="ECO:0000256" key="12">
    <source>
        <dbReference type="ARBA" id="ARBA00023008"/>
    </source>
</evidence>
<evidence type="ECO:0000256" key="11">
    <source>
        <dbReference type="ARBA" id="ARBA00023002"/>
    </source>
</evidence>
<evidence type="ECO:0000256" key="16">
    <source>
        <dbReference type="PIRSR" id="PIRSR600269-51"/>
    </source>
</evidence>
<dbReference type="SUPFAM" id="SSF54416">
    <property type="entry name" value="Amine oxidase N-terminal region"/>
    <property type="match status" value="2"/>
</dbReference>
<evidence type="ECO:0000256" key="2">
    <source>
        <dbReference type="ARBA" id="ARBA00004496"/>
    </source>
</evidence>
<feature type="active site" description="Schiff-base intermediate with substrate; via topaquinone" evidence="15">
    <location>
        <position position="651"/>
    </location>
</feature>
<evidence type="ECO:0000256" key="3">
    <source>
        <dbReference type="ARBA" id="ARBA00004604"/>
    </source>
</evidence>
<dbReference type="InterPro" id="IPR001247">
    <property type="entry name" value="ExoRNase_PH_dom1"/>
</dbReference>
<dbReference type="FunFam" id="3.10.450.40:FF:000012">
    <property type="entry name" value="Amine oxidase"/>
    <property type="match status" value="1"/>
</dbReference>
<evidence type="ECO:0000259" key="19">
    <source>
        <dbReference type="Pfam" id="PF01179"/>
    </source>
</evidence>
<dbReference type="GO" id="GO:0071027">
    <property type="term" value="P:nuclear RNA surveillance"/>
    <property type="evidence" value="ECO:0007669"/>
    <property type="project" value="UniProtKB-ARBA"/>
</dbReference>
<dbReference type="InterPro" id="IPR049947">
    <property type="entry name" value="Cu_Am_Ox_Cu-bd"/>
</dbReference>
<name>A0A498HME8_MALDO</name>
<keyword evidence="24" id="KW-1185">Reference proteome</keyword>
<dbReference type="PANTHER" id="PTHR10638:SF87">
    <property type="entry name" value="AMINE OXIDASE [COPPER-CONTAINING] ALPHA 2, PEROXISOMAL-RELATED"/>
    <property type="match status" value="1"/>
</dbReference>
<dbReference type="GO" id="GO:0008131">
    <property type="term" value="F:primary methylamine oxidase activity"/>
    <property type="evidence" value="ECO:0007669"/>
    <property type="project" value="UniProtKB-EC"/>
</dbReference>
<dbReference type="InterPro" id="IPR036460">
    <property type="entry name" value="Cu_amine_oxidase_C_sf"/>
</dbReference>
<dbReference type="InterPro" id="IPR015847">
    <property type="entry name" value="ExoRNase_PH_dom2"/>
</dbReference>
<dbReference type="GO" id="GO:0005730">
    <property type="term" value="C:nucleolus"/>
    <property type="evidence" value="ECO:0007669"/>
    <property type="project" value="UniProtKB-SubCell"/>
</dbReference>
<dbReference type="InterPro" id="IPR049948">
    <property type="entry name" value="Cu_Am_ox_TPQ-bd"/>
</dbReference>
<dbReference type="Gene3D" id="2.70.98.20">
    <property type="entry name" value="Copper amine oxidase, catalytic domain"/>
    <property type="match status" value="1"/>
</dbReference>
<dbReference type="FunFam" id="3.10.450.40:FF:000005">
    <property type="entry name" value="Amine oxidase"/>
    <property type="match status" value="1"/>
</dbReference>
<feature type="domain" description="Copper amine oxidase catalytic" evidence="19">
    <location>
        <begin position="486"/>
        <end position="915"/>
    </location>
</feature>
<evidence type="ECO:0000256" key="7">
    <source>
        <dbReference type="ARBA" id="ARBA00022490"/>
    </source>
</evidence>
<dbReference type="FunFam" id="2.70.98.20:FF:000004">
    <property type="entry name" value="Amine oxidase"/>
    <property type="match status" value="1"/>
</dbReference>
<dbReference type="Pfam" id="PF01138">
    <property type="entry name" value="RNase_PH"/>
    <property type="match status" value="1"/>
</dbReference>
<organism evidence="23 24">
    <name type="scientific">Malus domestica</name>
    <name type="common">Apple</name>
    <name type="synonym">Pyrus malus</name>
    <dbReference type="NCBI Taxonomy" id="3750"/>
    <lineage>
        <taxon>Eukaryota</taxon>
        <taxon>Viridiplantae</taxon>
        <taxon>Streptophyta</taxon>
        <taxon>Embryophyta</taxon>
        <taxon>Tracheophyta</taxon>
        <taxon>Spermatophyta</taxon>
        <taxon>Magnoliopsida</taxon>
        <taxon>eudicotyledons</taxon>
        <taxon>Gunneridae</taxon>
        <taxon>Pentapetalae</taxon>
        <taxon>rosids</taxon>
        <taxon>fabids</taxon>
        <taxon>Rosales</taxon>
        <taxon>Rosaceae</taxon>
        <taxon>Amygdaloideae</taxon>
        <taxon>Maleae</taxon>
        <taxon>Malus</taxon>
    </lineage>
</organism>
<dbReference type="GO" id="GO:0005737">
    <property type="term" value="C:cytoplasm"/>
    <property type="evidence" value="ECO:0007669"/>
    <property type="project" value="UniProtKB-SubCell"/>
</dbReference>
<dbReference type="SUPFAM" id="SSF54211">
    <property type="entry name" value="Ribosomal protein S5 domain 2-like"/>
    <property type="match status" value="1"/>
</dbReference>
<dbReference type="Gene3D" id="3.10.450.40">
    <property type="match status" value="2"/>
</dbReference>
<feature type="modified residue" description="2',4',5'-topaquinone" evidence="16">
    <location>
        <position position="651"/>
    </location>
</feature>
<dbReference type="GO" id="GO:0000178">
    <property type="term" value="C:exosome (RNase complex)"/>
    <property type="evidence" value="ECO:0007669"/>
    <property type="project" value="UniProtKB-KW"/>
</dbReference>
<dbReference type="EC" id="1.4.3.-" evidence="17"/>
<dbReference type="PANTHER" id="PTHR10638">
    <property type="entry name" value="COPPER AMINE OXIDASE"/>
    <property type="match status" value="1"/>
</dbReference>
<comment type="cofactor">
    <cofactor evidence="1">
        <name>Cu cation</name>
        <dbReference type="ChEBI" id="CHEBI:23378"/>
    </cofactor>
</comment>
<feature type="domain" description="Exoribonuclease phosphorolytic" evidence="22">
    <location>
        <begin position="161"/>
        <end position="226"/>
    </location>
</feature>
<comment type="cofactor">
    <cofactor evidence="17">
        <name>Cu cation</name>
        <dbReference type="ChEBI" id="CHEBI:23378"/>
    </cofactor>
    <text evidence="17">Contains 1 topaquinone per subunit.</text>
</comment>
<keyword evidence="7" id="KW-0963">Cytoplasm</keyword>
<evidence type="ECO:0000256" key="17">
    <source>
        <dbReference type="RuleBase" id="RU000672"/>
    </source>
</evidence>
<dbReference type="PROSITE" id="PS01165">
    <property type="entry name" value="COPPER_AMINE_OXID_2"/>
    <property type="match status" value="1"/>
</dbReference>
<evidence type="ECO:0000256" key="4">
    <source>
        <dbReference type="ARBA" id="ARBA00006678"/>
    </source>
</evidence>
<dbReference type="InterPro" id="IPR020568">
    <property type="entry name" value="Ribosomal_Su5_D2-typ_SF"/>
</dbReference>
<keyword evidence="10" id="KW-0271">Exosome</keyword>
<dbReference type="GO" id="GO:0009308">
    <property type="term" value="P:amine metabolic process"/>
    <property type="evidence" value="ECO:0007669"/>
    <property type="project" value="UniProtKB-UniRule"/>
</dbReference>
<comment type="subcellular location">
    <subcellularLocation>
        <location evidence="2">Cytoplasm</location>
    </subcellularLocation>
    <subcellularLocation>
        <location evidence="3">Nucleus</location>
        <location evidence="3">Nucleolus</location>
    </subcellularLocation>
</comment>
<dbReference type="STRING" id="3750.A0A498HME8"/>
<dbReference type="EMBL" id="RDQH01000342">
    <property type="protein sequence ID" value="RXH70557.1"/>
    <property type="molecule type" value="Genomic_DNA"/>
</dbReference>
<evidence type="ECO:0000256" key="8">
    <source>
        <dbReference type="ARBA" id="ARBA00022723"/>
    </source>
</evidence>
<dbReference type="Pfam" id="PF03725">
    <property type="entry name" value="RNase_PH_C"/>
    <property type="match status" value="1"/>
</dbReference>
<feature type="active site" description="Proton acceptor" evidence="15">
    <location>
        <position position="563"/>
    </location>
</feature>
<comment type="similarity">
    <text evidence="4">Belongs to the RNase PH family.</text>
</comment>
<accession>A0A498HME8</accession>
<dbReference type="GO" id="GO:0000956">
    <property type="term" value="P:nuclear-transcribed mRNA catabolic process"/>
    <property type="evidence" value="ECO:0007669"/>
    <property type="project" value="UniProtKB-ARBA"/>
</dbReference>
<evidence type="ECO:0000259" key="20">
    <source>
        <dbReference type="Pfam" id="PF02727"/>
    </source>
</evidence>
<dbReference type="InterPro" id="IPR015802">
    <property type="entry name" value="Cu_amine_oxidase_N3"/>
</dbReference>
<dbReference type="InterPro" id="IPR000269">
    <property type="entry name" value="Cu_amine_oxidase"/>
</dbReference>
<comment type="similarity">
    <text evidence="5 17">Belongs to the copper/topaquinone oxidase family.</text>
</comment>
<dbReference type="Proteomes" id="UP000290289">
    <property type="component" value="Chromosome 16"/>
</dbReference>
<dbReference type="Pfam" id="PF02727">
    <property type="entry name" value="Cu_amine_oxidN2"/>
    <property type="match status" value="1"/>
</dbReference>
<evidence type="ECO:0000256" key="13">
    <source>
        <dbReference type="ARBA" id="ARBA00023157"/>
    </source>
</evidence>
<dbReference type="PROSITE" id="PS01164">
    <property type="entry name" value="COPPER_AMINE_OXID_1"/>
    <property type="match status" value="1"/>
</dbReference>
<dbReference type="FunFam" id="3.30.230.70:FF:000004">
    <property type="entry name" value="Exosome complex component Rrp41"/>
    <property type="match status" value="1"/>
</dbReference>
<evidence type="ECO:0000259" key="22">
    <source>
        <dbReference type="Pfam" id="PF03725"/>
    </source>
</evidence>
<dbReference type="InterPro" id="IPR015798">
    <property type="entry name" value="Cu_amine_oxidase_C"/>
</dbReference>
<dbReference type="SUPFAM" id="SSF49998">
    <property type="entry name" value="Amine oxidase catalytic domain"/>
    <property type="match status" value="1"/>
</dbReference>
<evidence type="ECO:0000256" key="14">
    <source>
        <dbReference type="ARBA" id="ARBA00048032"/>
    </source>
</evidence>
<sequence length="931" mass="104690">MKDGPFVTDVFVQMEYVSPEGLRLDGRRPMEMRQIRGEIGVVEKADGSAVFEMGNTKVIAAVYGPREVRCEYTMANFSTGDRMRKPKGDRRSTEISLVIRQTMEACIMTHLMPRTQIDIFVQVLQADGGKSRCLVAVIGTRSACINAATLALSDAGIPMRDLVTSCSAGYLNSTPLLDLNYVEDSAGGADVTLGIMPKLDKVTLLQMDAKLPLDIFENVMRLAIEGCKAVATYIREIYGCSYEVRGGCNMKTVFDGGTRLKIKHTHHHPLDPLTPSEFKKVRTIVKKSYPSGLKHNLTFQYIGLDEPDKPVLQSWLSSKTKSNPPPRRAFVIARLHKETHELVVDLSNRYIISDKVYGGNDGYPMLTNDEQTAASALPFSYQPFIDSIKKRELNLSEVVCTTFTVGWFGEKHSRRAIKILCFYKEGTANVYMRPLEGVSLLVDLDEMKIVEYYDRSRLPMPKAEGTEYRLSKQKPPFGPPLNGFVIEQPNGPGFKIDGHKISWANWDFHLGFDVRAGPIISLASVYDLEKATYRQVLYRAFVSELFVPYMDPTEEWYYKTFFDAGEFGFGQLAMPLEPLTDCPANAEFLDAYYAGGDGTPVKISNALCIFEQQSGSVMWRHTESAIPGELITEVRPELRLIVRMVATVGNYDYILDWEFKPSGSIKIGVGLTGILEVKAADYTHTSQIKEDAYGTLLADYTIGVYHDHFLTYYLDLDVDGEANSFIKNNLVTKRVTNKNSPRKSYWTVESETAKTELDAKIQLGLKASELVVVNPNKKTKPGNSIGYRLIPGSISQALLSDDDYSQIRGAFTNYNVWVTPYNKSEKWAGGLYADRSHGEDTLATWSLRRMFVYISFVLNYVKMCRNREIENKDIVLWYTVGFHHVPCQEDFPIMPTLSGGFELRPTNFFESNPVLKTKPPSSKHVNSTIQP</sequence>
<dbReference type="InterPro" id="IPR015800">
    <property type="entry name" value="Cu_amine_oxidase_N2"/>
</dbReference>
<comment type="subunit">
    <text evidence="6">Homodimer.</text>
</comment>